<comment type="caution">
    <text evidence="2">The sequence shown here is derived from an EMBL/GenBank/DDBJ whole genome shotgun (WGS) entry which is preliminary data.</text>
</comment>
<dbReference type="VEuPathDB" id="FungiDB:MUCCIDRAFT_109202"/>
<feature type="compositionally biased region" description="Polar residues" evidence="1">
    <location>
        <begin position="458"/>
        <end position="467"/>
    </location>
</feature>
<evidence type="ECO:0000313" key="3">
    <source>
        <dbReference type="Proteomes" id="UP000077051"/>
    </source>
</evidence>
<feature type="region of interest" description="Disordered" evidence="1">
    <location>
        <begin position="320"/>
        <end position="419"/>
    </location>
</feature>
<feature type="compositionally biased region" description="Low complexity" evidence="1">
    <location>
        <begin position="332"/>
        <end position="357"/>
    </location>
</feature>
<feature type="region of interest" description="Disordered" evidence="1">
    <location>
        <begin position="453"/>
        <end position="474"/>
    </location>
</feature>
<name>A0A162QSK5_MUCCL</name>
<dbReference type="AlphaFoldDB" id="A0A162QSK5"/>
<gene>
    <name evidence="2" type="ORF">MUCCIDRAFT_109202</name>
</gene>
<proteinExistence type="predicted"/>
<dbReference type="Proteomes" id="UP000077051">
    <property type="component" value="Unassembled WGS sequence"/>
</dbReference>
<feature type="compositionally biased region" description="Low complexity" evidence="1">
    <location>
        <begin position="378"/>
        <end position="400"/>
    </location>
</feature>
<organism evidence="2 3">
    <name type="scientific">Mucor lusitanicus CBS 277.49</name>
    <dbReference type="NCBI Taxonomy" id="747725"/>
    <lineage>
        <taxon>Eukaryota</taxon>
        <taxon>Fungi</taxon>
        <taxon>Fungi incertae sedis</taxon>
        <taxon>Mucoromycota</taxon>
        <taxon>Mucoromycotina</taxon>
        <taxon>Mucoromycetes</taxon>
        <taxon>Mucorales</taxon>
        <taxon>Mucorineae</taxon>
        <taxon>Mucoraceae</taxon>
        <taxon>Mucor</taxon>
    </lineage>
</organism>
<sequence>MSQNLQLIPLQPLDSNQLQVQNMIKSIQDLDTDEIKKAFQLTKQSYKRTRTAIYPPFPIPAKDCIPTMASIEQTKFYEAQFISVLRGHLDNQTIGDLLKIYSFSDEQIPIGKINFVGSFLQKITAKNISLDVVILCRDLESQNHLVPILQTIGMNCDHLTSHTDKKETFGVIVKIRKADKPRTPIKQATDVDLVLVYDSAVATPNRVLKQFNGIDYARPLIANITTIDSADIRCYNNGTAHKQYNWGTKYKNVQDAQRIFHQPNRYAELEHFFTWNDYIASEVADWVALKQDIPYQFYRPKNHPALKAYSSWGGSYSLSTAPCKPEAPSDTPKAIKAPNAPKAPKAAKAPNAPQNQASGPGAATKSKKKQKIKEEMQQKPAASLPSSNAPHLSSAASASATRTGVVSPSPSSSPIPMQIGSAPSITSAFANLDNAAKALSSNVGSADPIAQGPDYISLSPNSQTKSSIGDKRLSDQHSSGQLIVCVGLNVRTIQHYQKSKARYQQSLANLRLQLDPRRSYAEIRGADEQH</sequence>
<accession>A0A162QSK5</accession>
<dbReference type="OrthoDB" id="2270582at2759"/>
<keyword evidence="3" id="KW-1185">Reference proteome</keyword>
<evidence type="ECO:0000313" key="2">
    <source>
        <dbReference type="EMBL" id="OAD05340.1"/>
    </source>
</evidence>
<evidence type="ECO:0000256" key="1">
    <source>
        <dbReference type="SAM" id="MobiDB-lite"/>
    </source>
</evidence>
<dbReference type="EMBL" id="AMYB01000003">
    <property type="protein sequence ID" value="OAD05340.1"/>
    <property type="molecule type" value="Genomic_DNA"/>
</dbReference>
<reference evidence="2 3" key="1">
    <citation type="submission" date="2015-06" db="EMBL/GenBank/DDBJ databases">
        <title>Expansion of signal transduction pathways in fungi by whole-genome duplication.</title>
        <authorList>
            <consortium name="DOE Joint Genome Institute"/>
            <person name="Corrochano L.M."/>
            <person name="Kuo A."/>
            <person name="Marcet-Houben M."/>
            <person name="Polaino S."/>
            <person name="Salamov A."/>
            <person name="Villalobos J.M."/>
            <person name="Alvarez M.I."/>
            <person name="Avalos J."/>
            <person name="Benito E.P."/>
            <person name="Benoit I."/>
            <person name="Burger G."/>
            <person name="Camino L.P."/>
            <person name="Canovas D."/>
            <person name="Cerda-Olmedo E."/>
            <person name="Cheng J.-F."/>
            <person name="Dominguez A."/>
            <person name="Elias M."/>
            <person name="Eslava A.P."/>
            <person name="Glaser F."/>
            <person name="Grimwood J."/>
            <person name="Gutierrez G."/>
            <person name="Heitman J."/>
            <person name="Henrissat B."/>
            <person name="Iturriaga E.A."/>
            <person name="Lang B.F."/>
            <person name="Lavin J.L."/>
            <person name="Lee S."/>
            <person name="Li W."/>
            <person name="Lindquist E."/>
            <person name="Lopez-Garcia S."/>
            <person name="Luque E.M."/>
            <person name="Marcos A.T."/>
            <person name="Martin J."/>
            <person name="Mccluskey K."/>
            <person name="Medina H.R."/>
            <person name="Miralles-Duran A."/>
            <person name="Miyazaki A."/>
            <person name="Munoz-Torres E."/>
            <person name="Oguiza J.A."/>
            <person name="Ohm R."/>
            <person name="Olmedo M."/>
            <person name="Orejas M."/>
            <person name="Ortiz-Castellanos L."/>
            <person name="Pisabarro A.G."/>
            <person name="Rodriguez-Romero J."/>
            <person name="Ruiz-Herrera J."/>
            <person name="Ruiz-Vazquez R."/>
            <person name="Sanz C."/>
            <person name="Schackwitz W."/>
            <person name="Schmutz J."/>
            <person name="Shahriari M."/>
            <person name="Shelest E."/>
            <person name="Silva-Franco F."/>
            <person name="Soanes D."/>
            <person name="Syed K."/>
            <person name="Tagua V.G."/>
            <person name="Talbot N.J."/>
            <person name="Thon M."/>
            <person name="De Vries R.P."/>
            <person name="Wiebenga A."/>
            <person name="Yadav J.S."/>
            <person name="Braun E.L."/>
            <person name="Baker S."/>
            <person name="Garre V."/>
            <person name="Horwitz B."/>
            <person name="Torres-Martinez S."/>
            <person name="Idnurm A."/>
            <person name="Herrera-Estrella A."/>
            <person name="Gabaldon T."/>
            <person name="Grigoriev I.V."/>
        </authorList>
    </citation>
    <scope>NUCLEOTIDE SEQUENCE [LARGE SCALE GENOMIC DNA]</scope>
    <source>
        <strain evidence="2 3">CBS 277.49</strain>
    </source>
</reference>
<protein>
    <submittedName>
        <fullName evidence="2">Uncharacterized protein</fullName>
    </submittedName>
</protein>